<accession>A0ABQ5L010</accession>
<dbReference type="Proteomes" id="UP001057375">
    <property type="component" value="Unassembled WGS sequence"/>
</dbReference>
<sequence>MDFYFSESESDDNDLLIQLLASHIKDSAKKPKKRSKKSKLVSPLSEKDQHELYKLDKTYDEIVAEIDAATSVVAAPRDIKRANIMSVDTHDKITFKISKAEAHKHQLTSMLAQSQRMGDIIHDKQIEEARRKRIKRGG</sequence>
<comment type="caution">
    <text evidence="1">The sequence shown here is derived from an EMBL/GenBank/DDBJ whole genome shotgun (WGS) entry which is preliminary data.</text>
</comment>
<protein>
    <submittedName>
        <fullName evidence="1">Uncharacterized protein</fullName>
    </submittedName>
</protein>
<dbReference type="EMBL" id="BQXS01011443">
    <property type="protein sequence ID" value="GKT37303.1"/>
    <property type="molecule type" value="Genomic_DNA"/>
</dbReference>
<organism evidence="1 2">
    <name type="scientific">Aduncisulcus paluster</name>
    <dbReference type="NCBI Taxonomy" id="2918883"/>
    <lineage>
        <taxon>Eukaryota</taxon>
        <taxon>Metamonada</taxon>
        <taxon>Carpediemonas-like organisms</taxon>
        <taxon>Aduncisulcus</taxon>
    </lineage>
</organism>
<reference evidence="1" key="1">
    <citation type="submission" date="2022-03" db="EMBL/GenBank/DDBJ databases">
        <title>Draft genome sequence of Aduncisulcus paluster, a free-living microaerophilic Fornicata.</title>
        <authorList>
            <person name="Yuyama I."/>
            <person name="Kume K."/>
            <person name="Tamura T."/>
            <person name="Inagaki Y."/>
            <person name="Hashimoto T."/>
        </authorList>
    </citation>
    <scope>NUCLEOTIDE SEQUENCE</scope>
    <source>
        <strain evidence="1">NY0171</strain>
    </source>
</reference>
<name>A0ABQ5L010_9EUKA</name>
<evidence type="ECO:0000313" key="2">
    <source>
        <dbReference type="Proteomes" id="UP001057375"/>
    </source>
</evidence>
<proteinExistence type="predicted"/>
<gene>
    <name evidence="1" type="ORF">ADUPG1_010118</name>
</gene>
<evidence type="ECO:0000313" key="1">
    <source>
        <dbReference type="EMBL" id="GKT37303.1"/>
    </source>
</evidence>
<keyword evidence="2" id="KW-1185">Reference proteome</keyword>